<reference evidence="2" key="2">
    <citation type="submission" date="2023-05" db="EMBL/GenBank/DDBJ databases">
        <authorList>
            <person name="Fouks B."/>
        </authorList>
    </citation>
    <scope>NUCLEOTIDE SEQUENCE</scope>
    <source>
        <strain evidence="2">Stay&amp;Tobe</strain>
        <tissue evidence="2">Testes</tissue>
    </source>
</reference>
<name>A0AAD7ZYN9_DIPPU</name>
<keyword evidence="1" id="KW-0812">Transmembrane</keyword>
<dbReference type="EMBL" id="JASPKZ010005058">
    <property type="protein sequence ID" value="KAJ9589209.1"/>
    <property type="molecule type" value="Genomic_DNA"/>
</dbReference>
<feature type="non-terminal residue" evidence="2">
    <location>
        <position position="51"/>
    </location>
</feature>
<sequence length="51" mass="5825">ANDAFNLSISTGCIVTCHILYAIICFLSLLRLQRAFRRQFGIDPPTYKIIH</sequence>
<evidence type="ECO:0000313" key="3">
    <source>
        <dbReference type="Proteomes" id="UP001233999"/>
    </source>
</evidence>
<organism evidence="2 3">
    <name type="scientific">Diploptera punctata</name>
    <name type="common">Pacific beetle cockroach</name>
    <dbReference type="NCBI Taxonomy" id="6984"/>
    <lineage>
        <taxon>Eukaryota</taxon>
        <taxon>Metazoa</taxon>
        <taxon>Ecdysozoa</taxon>
        <taxon>Arthropoda</taxon>
        <taxon>Hexapoda</taxon>
        <taxon>Insecta</taxon>
        <taxon>Pterygota</taxon>
        <taxon>Neoptera</taxon>
        <taxon>Polyneoptera</taxon>
        <taxon>Dictyoptera</taxon>
        <taxon>Blattodea</taxon>
        <taxon>Blaberoidea</taxon>
        <taxon>Blaberidae</taxon>
        <taxon>Diplopterinae</taxon>
        <taxon>Diploptera</taxon>
    </lineage>
</organism>
<keyword evidence="1" id="KW-1133">Transmembrane helix</keyword>
<evidence type="ECO:0000256" key="1">
    <source>
        <dbReference type="SAM" id="Phobius"/>
    </source>
</evidence>
<evidence type="ECO:0000313" key="2">
    <source>
        <dbReference type="EMBL" id="KAJ9589209.1"/>
    </source>
</evidence>
<feature type="non-terminal residue" evidence="2">
    <location>
        <position position="1"/>
    </location>
</feature>
<proteinExistence type="predicted"/>
<reference evidence="2" key="1">
    <citation type="journal article" date="2023" name="IScience">
        <title>Live-bearing cockroach genome reveals convergent evolutionary mechanisms linked to viviparity in insects and beyond.</title>
        <authorList>
            <person name="Fouks B."/>
            <person name="Harrison M.C."/>
            <person name="Mikhailova A.A."/>
            <person name="Marchal E."/>
            <person name="English S."/>
            <person name="Carruthers M."/>
            <person name="Jennings E.C."/>
            <person name="Chiamaka E.L."/>
            <person name="Frigard R.A."/>
            <person name="Pippel M."/>
            <person name="Attardo G.M."/>
            <person name="Benoit J.B."/>
            <person name="Bornberg-Bauer E."/>
            <person name="Tobe S.S."/>
        </authorList>
    </citation>
    <scope>NUCLEOTIDE SEQUENCE</scope>
    <source>
        <strain evidence="2">Stay&amp;Tobe</strain>
    </source>
</reference>
<comment type="caution">
    <text evidence="2">The sequence shown here is derived from an EMBL/GenBank/DDBJ whole genome shotgun (WGS) entry which is preliminary data.</text>
</comment>
<dbReference type="Proteomes" id="UP001233999">
    <property type="component" value="Unassembled WGS sequence"/>
</dbReference>
<keyword evidence="1" id="KW-0472">Membrane</keyword>
<gene>
    <name evidence="2" type="ORF">L9F63_028010</name>
</gene>
<keyword evidence="3" id="KW-1185">Reference proteome</keyword>
<protein>
    <submittedName>
        <fullName evidence="2">Uncharacterized protein</fullName>
    </submittedName>
</protein>
<dbReference type="AlphaFoldDB" id="A0AAD7ZYN9"/>
<accession>A0AAD7ZYN9</accession>
<feature type="transmembrane region" description="Helical" evidence="1">
    <location>
        <begin position="6"/>
        <end position="30"/>
    </location>
</feature>